<dbReference type="VEuPathDB" id="FungiDB:SPSK_07904"/>
<dbReference type="Gene3D" id="3.40.50.1820">
    <property type="entry name" value="alpha/beta hydrolase"/>
    <property type="match status" value="1"/>
</dbReference>
<feature type="domain" description="Thioesterase" evidence="1">
    <location>
        <begin position="21"/>
        <end position="121"/>
    </location>
</feature>
<dbReference type="InterPro" id="IPR001031">
    <property type="entry name" value="Thioesterase"/>
</dbReference>
<name>A0A0F2MD56_SPOSC</name>
<accession>A0A0F2MD56</accession>
<dbReference type="SUPFAM" id="SSF53474">
    <property type="entry name" value="alpha/beta-Hydrolases"/>
    <property type="match status" value="1"/>
</dbReference>
<evidence type="ECO:0000313" key="2">
    <source>
        <dbReference type="EMBL" id="KJR87628.1"/>
    </source>
</evidence>
<evidence type="ECO:0000259" key="1">
    <source>
        <dbReference type="Pfam" id="PF00975"/>
    </source>
</evidence>
<dbReference type="Pfam" id="PF00975">
    <property type="entry name" value="Thioesterase"/>
    <property type="match status" value="1"/>
</dbReference>
<sequence>MVDSNPNLIQDDLRQRNAIPLILIHDGSGTIFSYYILDNIDRKLLGIANPRFKSGIPWAGGLREMATIYAGLVASAILSGPVILGGWSLGGLLALETAHVLSQSYPDVSVAGLVLVDSVYPLPPKAGWSVPGMRLAERRIEWPATTTRATKICVERCFKEAYRMVREWSVPVFRTPPAVLIRCRDQVPTPDDGILYVDLYRQDRRLGWDNYCKDWFCQVLDIPTHHYNVFGLGHIETVTNMVKTACETIEKRWLSSLPE</sequence>
<comment type="caution">
    <text evidence="2">The sequence shown here is derived from an EMBL/GenBank/DDBJ whole genome shotgun (WGS) entry which is preliminary data.</text>
</comment>
<evidence type="ECO:0000313" key="3">
    <source>
        <dbReference type="Proteomes" id="UP000033710"/>
    </source>
</evidence>
<dbReference type="OrthoDB" id="10253869at2759"/>
<reference evidence="2 3" key="1">
    <citation type="journal article" date="2014" name="BMC Genomics">
        <title>Comparative genomics of the major fungal agents of human and animal Sporotrichosis: Sporothrix schenckii and Sporothrix brasiliensis.</title>
        <authorList>
            <person name="Teixeira M.M."/>
            <person name="de Almeida L.G."/>
            <person name="Kubitschek-Barreira P."/>
            <person name="Alves F.L."/>
            <person name="Kioshima E.S."/>
            <person name="Abadio A.K."/>
            <person name="Fernandes L."/>
            <person name="Derengowski L.S."/>
            <person name="Ferreira K.S."/>
            <person name="Souza R.C."/>
            <person name="Ruiz J.C."/>
            <person name="de Andrade N.C."/>
            <person name="Paes H.C."/>
            <person name="Nicola A.M."/>
            <person name="Albuquerque P."/>
            <person name="Gerber A.L."/>
            <person name="Martins V.P."/>
            <person name="Peconick L.D."/>
            <person name="Neto A.V."/>
            <person name="Chaucanez C.B."/>
            <person name="Silva P.A."/>
            <person name="Cunha O.L."/>
            <person name="de Oliveira F.F."/>
            <person name="dos Santos T.C."/>
            <person name="Barros A.L."/>
            <person name="Soares M.A."/>
            <person name="de Oliveira L.M."/>
            <person name="Marini M.M."/>
            <person name="Villalobos-Duno H."/>
            <person name="Cunha M.M."/>
            <person name="de Hoog S."/>
            <person name="da Silveira J.F."/>
            <person name="Henrissat B."/>
            <person name="Nino-Vega G.A."/>
            <person name="Cisalpino P.S."/>
            <person name="Mora-Montes H.M."/>
            <person name="Almeida S.R."/>
            <person name="Stajich J.E."/>
            <person name="Lopes-Bezerra L.M."/>
            <person name="Vasconcelos A.T."/>
            <person name="Felipe M.S."/>
        </authorList>
    </citation>
    <scope>NUCLEOTIDE SEQUENCE [LARGE SCALE GENOMIC DNA]</scope>
    <source>
        <strain evidence="2 3">1099-18</strain>
    </source>
</reference>
<dbReference type="AlphaFoldDB" id="A0A0F2MD56"/>
<organism evidence="2 3">
    <name type="scientific">Sporothrix schenckii 1099-18</name>
    <dbReference type="NCBI Taxonomy" id="1397361"/>
    <lineage>
        <taxon>Eukaryota</taxon>
        <taxon>Fungi</taxon>
        <taxon>Dikarya</taxon>
        <taxon>Ascomycota</taxon>
        <taxon>Pezizomycotina</taxon>
        <taxon>Sordariomycetes</taxon>
        <taxon>Sordariomycetidae</taxon>
        <taxon>Ophiostomatales</taxon>
        <taxon>Ophiostomataceae</taxon>
        <taxon>Sporothrix</taxon>
    </lineage>
</organism>
<dbReference type="Proteomes" id="UP000033710">
    <property type="component" value="Unassembled WGS sequence"/>
</dbReference>
<protein>
    <submittedName>
        <fullName evidence="2">Thioesterase domain containing protein</fullName>
    </submittedName>
</protein>
<dbReference type="InterPro" id="IPR029058">
    <property type="entry name" value="AB_hydrolase_fold"/>
</dbReference>
<dbReference type="KEGG" id="ssck:SPSK_07904"/>
<proteinExistence type="predicted"/>
<dbReference type="RefSeq" id="XP_016590304.1">
    <property type="nucleotide sequence ID" value="XM_016734557.1"/>
</dbReference>
<dbReference type="EMBL" id="AXCR01000004">
    <property type="protein sequence ID" value="KJR87628.1"/>
    <property type="molecule type" value="Genomic_DNA"/>
</dbReference>
<gene>
    <name evidence="2" type="ORF">SPSK_07904</name>
</gene>
<reference evidence="2 3" key="2">
    <citation type="journal article" date="2015" name="Eukaryot. Cell">
        <title>Asexual propagation of a virulent clone complex in a human and feline outbreak of sporotrichosis.</title>
        <authorList>
            <person name="Teixeira Mde M."/>
            <person name="Rodrigues A.M."/>
            <person name="Tsui C.K."/>
            <person name="de Almeida L.G."/>
            <person name="Van Diepeningen A.D."/>
            <person name="van den Ende B.G."/>
            <person name="Fernandes G.F."/>
            <person name="Kano R."/>
            <person name="Hamelin R.C."/>
            <person name="Lopes-Bezerra L.M."/>
            <person name="Vasconcelos A.T."/>
            <person name="de Hoog S."/>
            <person name="de Camargo Z.P."/>
            <person name="Felipe M.S."/>
        </authorList>
    </citation>
    <scope>NUCLEOTIDE SEQUENCE [LARGE SCALE GENOMIC DNA]</scope>
    <source>
        <strain evidence="2 3">1099-18</strain>
    </source>
</reference>
<dbReference type="GeneID" id="27669834"/>